<dbReference type="GO" id="GO:0016787">
    <property type="term" value="F:hydrolase activity"/>
    <property type="evidence" value="ECO:0007669"/>
    <property type="project" value="UniProtKB-KW"/>
</dbReference>
<dbReference type="InterPro" id="IPR005645">
    <property type="entry name" value="FSH-like_dom"/>
</dbReference>
<dbReference type="PANTHER" id="PTHR48070:SF6">
    <property type="entry name" value="ESTERASE OVCA2"/>
    <property type="match status" value="1"/>
</dbReference>
<dbReference type="STRING" id="763407.A0A162ZDK6"/>
<keyword evidence="4" id="KW-1185">Reference proteome</keyword>
<dbReference type="GeneID" id="29004392"/>
<dbReference type="InParanoid" id="A0A162ZDK6"/>
<dbReference type="Gene3D" id="3.40.50.1820">
    <property type="entry name" value="alpha/beta hydrolase"/>
    <property type="match status" value="1"/>
</dbReference>
<dbReference type="InterPro" id="IPR029058">
    <property type="entry name" value="AB_hydrolase_fold"/>
</dbReference>
<dbReference type="GO" id="GO:0005634">
    <property type="term" value="C:nucleus"/>
    <property type="evidence" value="ECO:0007669"/>
    <property type="project" value="TreeGrafter"/>
</dbReference>
<organism evidence="3 4">
    <name type="scientific">Phycomyces blakesleeanus (strain ATCC 8743b / DSM 1359 / FGSC 10004 / NBRC 33097 / NRRL 1555)</name>
    <dbReference type="NCBI Taxonomy" id="763407"/>
    <lineage>
        <taxon>Eukaryota</taxon>
        <taxon>Fungi</taxon>
        <taxon>Fungi incertae sedis</taxon>
        <taxon>Mucoromycota</taxon>
        <taxon>Mucoromycotina</taxon>
        <taxon>Mucoromycetes</taxon>
        <taxon>Mucorales</taxon>
        <taxon>Phycomycetaceae</taxon>
        <taxon>Phycomyces</taxon>
    </lineage>
</organism>
<sequence>MSTPNKLRILCLHGMVQNGPVFRKKTAVIRKKLDKIAELIYVTAPHLIVDPRYTSDAHREAAADEHAPEESKPFGWWHPTPSGATPEGYYQGFRESVDYLKNILIEQGPFDGVFGFSQGAGLAAVMSELLENRGVMPSLVSKDFGHPAFKFAIICAGFKLISQEATQSLFSVPINTPSMHIYGEQDTLIVPEKAIALSELFVNPVILTHPGGHVVPSNAACRNEITAFVTKFATTS</sequence>
<feature type="domain" description="Serine hydrolase" evidence="2">
    <location>
        <begin position="2"/>
        <end position="223"/>
    </location>
</feature>
<evidence type="ECO:0000259" key="2">
    <source>
        <dbReference type="Pfam" id="PF03959"/>
    </source>
</evidence>
<dbReference type="InterPro" id="IPR050593">
    <property type="entry name" value="LovG"/>
</dbReference>
<dbReference type="PANTHER" id="PTHR48070">
    <property type="entry name" value="ESTERASE OVCA2"/>
    <property type="match status" value="1"/>
</dbReference>
<feature type="non-terminal residue" evidence="3">
    <location>
        <position position="1"/>
    </location>
</feature>
<accession>A0A162ZDK6</accession>
<dbReference type="RefSeq" id="XP_018284101.1">
    <property type="nucleotide sequence ID" value="XM_018443487.1"/>
</dbReference>
<gene>
    <name evidence="3" type="ORF">PHYBLDRAFT_79652</name>
</gene>
<dbReference type="Pfam" id="PF03959">
    <property type="entry name" value="FSH1"/>
    <property type="match status" value="1"/>
</dbReference>
<dbReference type="FunCoup" id="A0A162ZDK6">
    <property type="interactions" value="197"/>
</dbReference>
<dbReference type="GO" id="GO:0005737">
    <property type="term" value="C:cytoplasm"/>
    <property type="evidence" value="ECO:0007669"/>
    <property type="project" value="TreeGrafter"/>
</dbReference>
<dbReference type="Proteomes" id="UP000077315">
    <property type="component" value="Unassembled WGS sequence"/>
</dbReference>
<dbReference type="OrthoDB" id="414698at2759"/>
<proteinExistence type="predicted"/>
<dbReference type="SUPFAM" id="SSF53474">
    <property type="entry name" value="alpha/beta-Hydrolases"/>
    <property type="match status" value="1"/>
</dbReference>
<name>A0A162ZDK6_PHYB8</name>
<dbReference type="FunFam" id="3.40.50.1820:FF:000073">
    <property type="entry name" value="esterase OVCA2 isoform X6"/>
    <property type="match status" value="1"/>
</dbReference>
<evidence type="ECO:0000256" key="1">
    <source>
        <dbReference type="ARBA" id="ARBA00022801"/>
    </source>
</evidence>
<dbReference type="EMBL" id="KV441006">
    <property type="protein sequence ID" value="OAD66061.1"/>
    <property type="molecule type" value="Genomic_DNA"/>
</dbReference>
<keyword evidence="1" id="KW-0378">Hydrolase</keyword>
<evidence type="ECO:0000313" key="3">
    <source>
        <dbReference type="EMBL" id="OAD66061.1"/>
    </source>
</evidence>
<dbReference type="AlphaFoldDB" id="A0A162ZDK6"/>
<reference evidence="4" key="1">
    <citation type="submission" date="2015-06" db="EMBL/GenBank/DDBJ databases">
        <title>Expansion of signal transduction pathways in fungi by whole-genome duplication.</title>
        <authorList>
            <consortium name="DOE Joint Genome Institute"/>
            <person name="Corrochano L.M."/>
            <person name="Kuo A."/>
            <person name="Marcet-Houben M."/>
            <person name="Polaino S."/>
            <person name="Salamov A."/>
            <person name="Villalobos J.M."/>
            <person name="Alvarez M.I."/>
            <person name="Avalos J."/>
            <person name="Benito E.P."/>
            <person name="Benoit I."/>
            <person name="Burger G."/>
            <person name="Camino L.P."/>
            <person name="Canovas D."/>
            <person name="Cerda-Olmedo E."/>
            <person name="Cheng J.-F."/>
            <person name="Dominguez A."/>
            <person name="Elias M."/>
            <person name="Eslava A.P."/>
            <person name="Glaser F."/>
            <person name="Grimwood J."/>
            <person name="Gutierrez G."/>
            <person name="Heitman J."/>
            <person name="Henrissat B."/>
            <person name="Iturriaga E.A."/>
            <person name="Lang B.F."/>
            <person name="Lavin J.L."/>
            <person name="Lee S."/>
            <person name="Li W."/>
            <person name="Lindquist E."/>
            <person name="Lopez-Garcia S."/>
            <person name="Luque E.M."/>
            <person name="Marcos A.T."/>
            <person name="Martin J."/>
            <person name="McCluskey K."/>
            <person name="Medina H.R."/>
            <person name="Miralles-Duran A."/>
            <person name="Miyazaki A."/>
            <person name="Munoz-Torres E."/>
            <person name="Oguiza J.A."/>
            <person name="Ohm R."/>
            <person name="Olmedo M."/>
            <person name="Orejas M."/>
            <person name="Ortiz-Castellanos L."/>
            <person name="Pisabarro A.G."/>
            <person name="Rodriguez-Romero J."/>
            <person name="Ruiz-Herrera J."/>
            <person name="Ruiz-Vazquez R."/>
            <person name="Sanz C."/>
            <person name="Schackwitz W."/>
            <person name="Schmutz J."/>
            <person name="Shahriari M."/>
            <person name="Shelest E."/>
            <person name="Silva-Franco F."/>
            <person name="Soanes D."/>
            <person name="Syed K."/>
            <person name="Tagua V.G."/>
            <person name="Talbot N.J."/>
            <person name="Thon M."/>
            <person name="De vries R.P."/>
            <person name="Wiebenga A."/>
            <person name="Yadav J.S."/>
            <person name="Braun E.L."/>
            <person name="Baker S."/>
            <person name="Garre V."/>
            <person name="Horwitz B."/>
            <person name="Torres-Martinez S."/>
            <person name="Idnurm A."/>
            <person name="Herrera-Estrella A."/>
            <person name="Gabaldon T."/>
            <person name="Grigoriev I.V."/>
        </authorList>
    </citation>
    <scope>NUCLEOTIDE SEQUENCE [LARGE SCALE GENOMIC DNA]</scope>
    <source>
        <strain evidence="4">NRRL 1555(-)</strain>
    </source>
</reference>
<protein>
    <recommendedName>
        <fullName evidence="2">Serine hydrolase domain-containing protein</fullName>
    </recommendedName>
</protein>
<evidence type="ECO:0000313" key="4">
    <source>
        <dbReference type="Proteomes" id="UP000077315"/>
    </source>
</evidence>
<dbReference type="VEuPathDB" id="FungiDB:PHYBLDRAFT_79652"/>